<dbReference type="KEGG" id="sct:SCAT_4472"/>
<evidence type="ECO:0000259" key="2">
    <source>
        <dbReference type="SMART" id="SM00014"/>
    </source>
</evidence>
<dbReference type="AlphaFoldDB" id="F8JTR8"/>
<keyword evidence="1" id="KW-0472">Membrane</keyword>
<sequence length="205" mass="21265">MPFAVLLVAALTWQVAGHGPLYRWDTSADAAVLRLAAGRRAVAPVAQFWADAGNVTVVLPVLALAVGYGAWRRRRRGGARWWGPAVAQAVAMACALPLVVGLKALVARPAPGATRLVAHSGYFPSGHAVTAAVGYGLCVLALAPGTAAARRCLAGAAVLLNVAVGAALVWRGYHWPLDVAAGWALAAIVLEVTRRVVRSWWGSPG</sequence>
<dbReference type="KEGG" id="scy:SCATT_44660"/>
<accession>F8JTR8</accession>
<evidence type="ECO:0000256" key="1">
    <source>
        <dbReference type="SAM" id="Phobius"/>
    </source>
</evidence>
<keyword evidence="1" id="KW-0812">Transmembrane</keyword>
<dbReference type="Gene3D" id="1.20.144.10">
    <property type="entry name" value="Phosphatidic acid phosphatase type 2/haloperoxidase"/>
    <property type="match status" value="1"/>
</dbReference>
<dbReference type="SUPFAM" id="SSF48317">
    <property type="entry name" value="Acid phosphatase/Vanadium-dependent haloperoxidase"/>
    <property type="match status" value="1"/>
</dbReference>
<keyword evidence="4" id="KW-1185">Reference proteome</keyword>
<proteinExistence type="predicted"/>
<dbReference type="OrthoDB" id="4870188at2"/>
<accession>G8WXK7</accession>
<dbReference type="InterPro" id="IPR036938">
    <property type="entry name" value="PAP2/HPO_sf"/>
</dbReference>
<protein>
    <submittedName>
        <fullName evidence="3">Integral membrane protein</fullName>
    </submittedName>
</protein>
<dbReference type="STRING" id="1003195.SCATT_44660"/>
<feature type="transmembrane region" description="Helical" evidence="1">
    <location>
        <begin position="81"/>
        <end position="102"/>
    </location>
</feature>
<dbReference type="eggNOG" id="COG0671">
    <property type="taxonomic scope" value="Bacteria"/>
</dbReference>
<gene>
    <name evidence="3" type="ordered locus">SCATT_44660</name>
</gene>
<dbReference type="EMBL" id="CP003219">
    <property type="protein sequence ID" value="AEW96837.1"/>
    <property type="molecule type" value="Genomic_DNA"/>
</dbReference>
<dbReference type="SMART" id="SM00014">
    <property type="entry name" value="acidPPc"/>
    <property type="match status" value="1"/>
</dbReference>
<feature type="transmembrane region" description="Helical" evidence="1">
    <location>
        <begin position="122"/>
        <end position="143"/>
    </location>
</feature>
<dbReference type="HOGENOM" id="CLU_072573_1_0_11"/>
<dbReference type="RefSeq" id="WP_014145183.1">
    <property type="nucleotide sequence ID" value="NC_016111.1"/>
</dbReference>
<organism evidence="3 4">
    <name type="scientific">Streptantibioticus cattleyicolor (strain ATCC 35852 / DSM 46488 / JCM 4925 / NBRC 14057 / NRRL 8057)</name>
    <name type="common">Streptomyces cattleya</name>
    <dbReference type="NCBI Taxonomy" id="1003195"/>
    <lineage>
        <taxon>Bacteria</taxon>
        <taxon>Bacillati</taxon>
        <taxon>Actinomycetota</taxon>
        <taxon>Actinomycetes</taxon>
        <taxon>Kitasatosporales</taxon>
        <taxon>Streptomycetaceae</taxon>
        <taxon>Streptantibioticus</taxon>
    </lineage>
</organism>
<dbReference type="InterPro" id="IPR000326">
    <property type="entry name" value="PAP2/HPO"/>
</dbReference>
<reference evidence="4" key="1">
    <citation type="submission" date="2011-12" db="EMBL/GenBank/DDBJ databases">
        <title>Complete genome sequence of Streptomyces cattleya strain DSM 46488.</title>
        <authorList>
            <person name="Ou H.-Y."/>
            <person name="Li P."/>
            <person name="Zhao C."/>
            <person name="O'Hagan D."/>
            <person name="Deng Z."/>
        </authorList>
    </citation>
    <scope>NUCLEOTIDE SEQUENCE [LARGE SCALE GENOMIC DNA]</scope>
    <source>
        <strain evidence="4">ATCC 35852 / DSM 46488 / JCM 4925 / NBRC 14057 / NRRL 8057</strain>
    </source>
</reference>
<dbReference type="PATRIC" id="fig|1003195.11.peg.5914"/>
<dbReference type="Proteomes" id="UP000007842">
    <property type="component" value="Chromosome"/>
</dbReference>
<dbReference type="Pfam" id="PF01569">
    <property type="entry name" value="PAP2"/>
    <property type="match status" value="1"/>
</dbReference>
<name>F8JTR8_STREN</name>
<feature type="transmembrane region" description="Helical" evidence="1">
    <location>
        <begin position="152"/>
        <end position="173"/>
    </location>
</feature>
<feature type="transmembrane region" description="Helical" evidence="1">
    <location>
        <begin position="48"/>
        <end position="69"/>
    </location>
</feature>
<evidence type="ECO:0000313" key="3">
    <source>
        <dbReference type="EMBL" id="AEW96837.1"/>
    </source>
</evidence>
<evidence type="ECO:0000313" key="4">
    <source>
        <dbReference type="Proteomes" id="UP000007842"/>
    </source>
</evidence>
<keyword evidence="1" id="KW-1133">Transmembrane helix</keyword>
<feature type="domain" description="Phosphatidic acid phosphatase type 2/haloperoxidase" evidence="2">
    <location>
        <begin position="86"/>
        <end position="194"/>
    </location>
</feature>